<accession>A0ABV1V4A2</accession>
<dbReference type="RefSeq" id="WP_351978879.1">
    <property type="nucleotide sequence ID" value="NZ_JBEPBX010000046.1"/>
</dbReference>
<keyword evidence="2" id="KW-1185">Reference proteome</keyword>
<evidence type="ECO:0000313" key="1">
    <source>
        <dbReference type="EMBL" id="MER6617867.1"/>
    </source>
</evidence>
<dbReference type="EMBL" id="JBEPBX010000046">
    <property type="protein sequence ID" value="MER6617867.1"/>
    <property type="molecule type" value="Genomic_DNA"/>
</dbReference>
<proteinExistence type="predicted"/>
<evidence type="ECO:0008006" key="3">
    <source>
        <dbReference type="Google" id="ProtNLM"/>
    </source>
</evidence>
<gene>
    <name evidence="1" type="ORF">ABT276_32085</name>
</gene>
<protein>
    <recommendedName>
        <fullName evidence="3">Lipoprotein</fullName>
    </recommendedName>
</protein>
<sequence>MAVAAFAALTGCSGDVQSEREYATPTLLCGIAVKATSVAPFLPGGSSLSLAEAEPVRGTKRCEIRVDGKLALVASQEWREKGARITTVALDNQYIDMATYETSGSYLYDAGGAVARVEPCEGPSFKGDLFTTIEVHSPDLGSTSAMEHLIMEYTESVKVSAACSPK</sequence>
<organism evidence="1 2">
    <name type="scientific">Streptomyces xantholiticus</name>
    <dbReference type="NCBI Taxonomy" id="68285"/>
    <lineage>
        <taxon>Bacteria</taxon>
        <taxon>Bacillati</taxon>
        <taxon>Actinomycetota</taxon>
        <taxon>Actinomycetes</taxon>
        <taxon>Kitasatosporales</taxon>
        <taxon>Streptomycetaceae</taxon>
        <taxon>Streptomyces</taxon>
    </lineage>
</organism>
<comment type="caution">
    <text evidence="1">The sequence shown here is derived from an EMBL/GenBank/DDBJ whole genome shotgun (WGS) entry which is preliminary data.</text>
</comment>
<evidence type="ECO:0000313" key="2">
    <source>
        <dbReference type="Proteomes" id="UP001445472"/>
    </source>
</evidence>
<reference evidence="1 2" key="1">
    <citation type="submission" date="2024-06" db="EMBL/GenBank/DDBJ databases">
        <title>The Natural Products Discovery Center: Release of the First 8490 Sequenced Strains for Exploring Actinobacteria Biosynthetic Diversity.</title>
        <authorList>
            <person name="Kalkreuter E."/>
            <person name="Kautsar S.A."/>
            <person name="Yang D."/>
            <person name="Bader C.D."/>
            <person name="Teijaro C.N."/>
            <person name="Fluegel L."/>
            <person name="Davis C.M."/>
            <person name="Simpson J.R."/>
            <person name="Lauterbach L."/>
            <person name="Steele A.D."/>
            <person name="Gui C."/>
            <person name="Meng S."/>
            <person name="Li G."/>
            <person name="Viehrig K."/>
            <person name="Ye F."/>
            <person name="Su P."/>
            <person name="Kiefer A.F."/>
            <person name="Nichols A."/>
            <person name="Cepeda A.J."/>
            <person name="Yan W."/>
            <person name="Fan B."/>
            <person name="Jiang Y."/>
            <person name="Adhikari A."/>
            <person name="Zheng C.-J."/>
            <person name="Schuster L."/>
            <person name="Cowan T.M."/>
            <person name="Smanski M.J."/>
            <person name="Chevrette M.G."/>
            <person name="De Carvalho L.P.S."/>
            <person name="Shen B."/>
        </authorList>
    </citation>
    <scope>NUCLEOTIDE SEQUENCE [LARGE SCALE GENOMIC DNA]</scope>
    <source>
        <strain evidence="1 2">NPDC000837</strain>
    </source>
</reference>
<dbReference type="Proteomes" id="UP001445472">
    <property type="component" value="Unassembled WGS sequence"/>
</dbReference>
<name>A0ABV1V4A2_9ACTN</name>